<comment type="caution">
    <text evidence="1">The sequence shown here is derived from an EMBL/GenBank/DDBJ whole genome shotgun (WGS) entry which is preliminary data.</text>
</comment>
<dbReference type="GeneID" id="25260217"/>
<dbReference type="AlphaFoldDB" id="A0A098VT92"/>
<dbReference type="Proteomes" id="UP000029725">
    <property type="component" value="Unassembled WGS sequence"/>
</dbReference>
<dbReference type="RefSeq" id="XP_013237347.1">
    <property type="nucleotide sequence ID" value="XM_013381893.1"/>
</dbReference>
<accession>A0A098VT92</accession>
<dbReference type="HOGENOM" id="CLU_1917555_0_0_1"/>
<reference evidence="1 2" key="1">
    <citation type="submission" date="2014-04" db="EMBL/GenBank/DDBJ databases">
        <title>A new species of microsporidia sheds light on the evolution of extreme parasitism.</title>
        <authorList>
            <person name="Haag K.L."/>
            <person name="James T.Y."/>
            <person name="Larsson R."/>
            <person name="Schaer T.M."/>
            <person name="Refardt D."/>
            <person name="Pombert J.-F."/>
            <person name="Ebert D."/>
        </authorList>
    </citation>
    <scope>NUCLEOTIDE SEQUENCE [LARGE SCALE GENOMIC DNA]</scope>
    <source>
        <strain evidence="1 2">UGP3</strain>
        <tissue evidence="1">Spores</tissue>
    </source>
</reference>
<proteinExistence type="predicted"/>
<organism evidence="1 2">
    <name type="scientific">Mitosporidium daphniae</name>
    <dbReference type="NCBI Taxonomy" id="1485682"/>
    <lineage>
        <taxon>Eukaryota</taxon>
        <taxon>Fungi</taxon>
        <taxon>Fungi incertae sedis</taxon>
        <taxon>Microsporidia</taxon>
        <taxon>Mitosporidium</taxon>
    </lineage>
</organism>
<dbReference type="VEuPathDB" id="MicrosporidiaDB:DI09_50p80"/>
<protein>
    <submittedName>
        <fullName evidence="1">Uncharacterized protein</fullName>
    </submittedName>
</protein>
<dbReference type="EMBL" id="JMKJ01000455">
    <property type="protein sequence ID" value="KGG50901.1"/>
    <property type="molecule type" value="Genomic_DNA"/>
</dbReference>
<keyword evidence="2" id="KW-1185">Reference proteome</keyword>
<sequence length="132" mass="13959">MQLDTIYRAYADAEEIPPSPPTMLPPGQTAWGAGLISSSSLRPAVAVGNPDDLSGMVPIVPAGAPMQMPPPPPTPVFHPGLMMMGMPPPPPPPMFMNLRQNFSLPPPPPPAMMLQNPHGMSNAAFHNAIPKQ</sequence>
<evidence type="ECO:0000313" key="2">
    <source>
        <dbReference type="Proteomes" id="UP000029725"/>
    </source>
</evidence>
<evidence type="ECO:0000313" key="1">
    <source>
        <dbReference type="EMBL" id="KGG50901.1"/>
    </source>
</evidence>
<gene>
    <name evidence="1" type="ORF">DI09_50p80</name>
</gene>
<name>A0A098VT92_9MICR</name>